<dbReference type="Proteomes" id="UP000516028">
    <property type="component" value="Chromosome"/>
</dbReference>
<dbReference type="EMBL" id="CP060783">
    <property type="protein sequence ID" value="QNP48351.1"/>
    <property type="molecule type" value="Genomic_DNA"/>
</dbReference>
<proteinExistence type="predicted"/>
<evidence type="ECO:0000313" key="3">
    <source>
        <dbReference type="Proteomes" id="UP000516028"/>
    </source>
</evidence>
<sequence>MKSSFKGEYDTSNNPDGSVDISFKQELFGPGVWWLIIILGTFTLMPAGCAVGSGFNSDNIKGPAPFVMTFLFYFGGIVLITFLTKVKATIKVVPNVGLQWSGKSYPFSDLESIGVDTRVMGNGGKTWSRVYIKGKGRKIYITKQMREPLAEGIKGEIQNVSGINWN</sequence>
<feature type="transmembrane region" description="Helical" evidence="1">
    <location>
        <begin position="32"/>
        <end position="52"/>
    </location>
</feature>
<reference evidence="2 3" key="1">
    <citation type="submission" date="2020-08" db="EMBL/GenBank/DDBJ databases">
        <title>Genome sequence of Diaphorobacter aerolatus KACC 16536T.</title>
        <authorList>
            <person name="Hyun D.-W."/>
            <person name="Bae J.-W."/>
        </authorList>
    </citation>
    <scope>NUCLEOTIDE SEQUENCE [LARGE SCALE GENOMIC DNA]</scope>
    <source>
        <strain evidence="2 3">KACC 16536</strain>
    </source>
</reference>
<accession>A0A7H0GJ85</accession>
<dbReference type="RefSeq" id="WP_187723949.1">
    <property type="nucleotide sequence ID" value="NZ_CP060783.1"/>
</dbReference>
<dbReference type="AlphaFoldDB" id="A0A7H0GJ85"/>
<gene>
    <name evidence="2" type="ORF">H9K75_20750</name>
</gene>
<name>A0A7H0GJ85_9BURK</name>
<dbReference type="KEGG" id="daer:H9K75_20750"/>
<organism evidence="2 3">
    <name type="scientific">Diaphorobacter aerolatus</name>
    <dbReference type="NCBI Taxonomy" id="1288495"/>
    <lineage>
        <taxon>Bacteria</taxon>
        <taxon>Pseudomonadati</taxon>
        <taxon>Pseudomonadota</taxon>
        <taxon>Betaproteobacteria</taxon>
        <taxon>Burkholderiales</taxon>
        <taxon>Comamonadaceae</taxon>
        <taxon>Diaphorobacter</taxon>
    </lineage>
</organism>
<protein>
    <submittedName>
        <fullName evidence="2">Uncharacterized protein</fullName>
    </submittedName>
</protein>
<evidence type="ECO:0000313" key="2">
    <source>
        <dbReference type="EMBL" id="QNP48351.1"/>
    </source>
</evidence>
<feature type="transmembrane region" description="Helical" evidence="1">
    <location>
        <begin position="64"/>
        <end position="83"/>
    </location>
</feature>
<evidence type="ECO:0000256" key="1">
    <source>
        <dbReference type="SAM" id="Phobius"/>
    </source>
</evidence>
<keyword evidence="1" id="KW-1133">Transmembrane helix</keyword>
<keyword evidence="3" id="KW-1185">Reference proteome</keyword>
<keyword evidence="1" id="KW-0812">Transmembrane</keyword>
<keyword evidence="1" id="KW-0472">Membrane</keyword>